<gene>
    <name evidence="1" type="ORF">HCZ30_00900</name>
</gene>
<name>A0ABX0VVV5_9RHOB</name>
<evidence type="ECO:0000313" key="1">
    <source>
        <dbReference type="EMBL" id="NIY70989.1"/>
    </source>
</evidence>
<dbReference type="RefSeq" id="WP_167635881.1">
    <property type="nucleotide sequence ID" value="NZ_JAATOP010000001.1"/>
</dbReference>
<accession>A0ABX0VVV5</accession>
<dbReference type="Proteomes" id="UP000709466">
    <property type="component" value="Unassembled WGS sequence"/>
</dbReference>
<keyword evidence="2" id="KW-1185">Reference proteome</keyword>
<proteinExistence type="predicted"/>
<comment type="caution">
    <text evidence="1">The sequence shown here is derived from an EMBL/GenBank/DDBJ whole genome shotgun (WGS) entry which is preliminary data.</text>
</comment>
<dbReference type="EMBL" id="JAATOP010000001">
    <property type="protein sequence ID" value="NIY70989.1"/>
    <property type="molecule type" value="Genomic_DNA"/>
</dbReference>
<protein>
    <submittedName>
        <fullName evidence="1">Uncharacterized protein</fullName>
    </submittedName>
</protein>
<organism evidence="1 2">
    <name type="scientific">Marivivens donghaensis</name>
    <dbReference type="NCBI Taxonomy" id="1699413"/>
    <lineage>
        <taxon>Bacteria</taxon>
        <taxon>Pseudomonadati</taxon>
        <taxon>Pseudomonadota</taxon>
        <taxon>Alphaproteobacteria</taxon>
        <taxon>Rhodobacterales</taxon>
        <taxon>Paracoccaceae</taxon>
        <taxon>Marivivens group</taxon>
        <taxon>Marivivens</taxon>
    </lineage>
</organism>
<evidence type="ECO:0000313" key="2">
    <source>
        <dbReference type="Proteomes" id="UP000709466"/>
    </source>
</evidence>
<reference evidence="1 2" key="1">
    <citation type="submission" date="2020-03" db="EMBL/GenBank/DDBJ databases">
        <title>Bacterial isolates of synthetic phycosphere.</title>
        <authorList>
            <person name="Fu H."/>
            <person name="Moran M.A."/>
        </authorList>
    </citation>
    <scope>NUCLEOTIDE SEQUENCE [LARGE SCALE GENOMIC DNA]</scope>
    <source>
        <strain evidence="1 2">HF1</strain>
    </source>
</reference>
<sequence length="140" mass="15173">MSIIKELIDPAALPEDEPELPQPSPEGTVRVHVFAGHFDSEADLFGYCFDTEGPDSPEMLTRDLPGAYIDTNYVATGYGTRVEEALADFFDPVDAANISNGIGDANAVVIVSEHAFGGFPYTLGNTPKLDYVCERFVELP</sequence>